<protein>
    <recommendedName>
        <fullName evidence="11">C2H2-type domain-containing protein</fullName>
    </recommendedName>
</protein>
<dbReference type="PANTHER" id="PTHR26374">
    <property type="entry name" value="ZINC FINGER PROTEIN ZAT5"/>
    <property type="match status" value="1"/>
</dbReference>
<evidence type="ECO:0000256" key="3">
    <source>
        <dbReference type="ARBA" id="ARBA00022737"/>
    </source>
</evidence>
<accession>A0AAV2FJ46</accession>
<dbReference type="PROSITE" id="PS00028">
    <property type="entry name" value="ZINC_FINGER_C2H2_1"/>
    <property type="match status" value="2"/>
</dbReference>
<keyword evidence="2" id="KW-0479">Metal-binding</keyword>
<keyword evidence="6" id="KW-0805">Transcription regulation</keyword>
<dbReference type="SUPFAM" id="SSF57667">
    <property type="entry name" value="beta-beta-alpha zinc fingers"/>
    <property type="match status" value="1"/>
</dbReference>
<dbReference type="PROSITE" id="PS50157">
    <property type="entry name" value="ZINC_FINGER_C2H2_2"/>
    <property type="match status" value="2"/>
</dbReference>
<dbReference type="Gene3D" id="3.30.160.60">
    <property type="entry name" value="Classic Zinc Finger"/>
    <property type="match status" value="1"/>
</dbReference>
<evidence type="ECO:0000256" key="2">
    <source>
        <dbReference type="ARBA" id="ARBA00022723"/>
    </source>
</evidence>
<keyword evidence="4 9" id="KW-0863">Zinc-finger</keyword>
<dbReference type="InterPro" id="IPR036236">
    <property type="entry name" value="Znf_C2H2_sf"/>
</dbReference>
<dbReference type="EMBL" id="OZ034819">
    <property type="protein sequence ID" value="CAL1398283.1"/>
    <property type="molecule type" value="Genomic_DNA"/>
</dbReference>
<keyword evidence="3" id="KW-0677">Repeat</keyword>
<keyword evidence="13" id="KW-1185">Reference proteome</keyword>
<dbReference type="AlphaFoldDB" id="A0AAV2FJ46"/>
<dbReference type="SMART" id="SM00355">
    <property type="entry name" value="ZnF_C2H2"/>
    <property type="match status" value="2"/>
</dbReference>
<keyword evidence="5" id="KW-0862">Zinc</keyword>
<dbReference type="Proteomes" id="UP001497516">
    <property type="component" value="Chromosome 6"/>
</dbReference>
<evidence type="ECO:0000256" key="4">
    <source>
        <dbReference type="ARBA" id="ARBA00022771"/>
    </source>
</evidence>
<evidence type="ECO:0000313" key="13">
    <source>
        <dbReference type="Proteomes" id="UP001497516"/>
    </source>
</evidence>
<feature type="domain" description="C2H2-type" evidence="11">
    <location>
        <begin position="233"/>
        <end position="260"/>
    </location>
</feature>
<gene>
    <name evidence="12" type="ORF">LTRI10_LOCUS38522</name>
</gene>
<feature type="domain" description="C2H2-type" evidence="11">
    <location>
        <begin position="133"/>
        <end position="160"/>
    </location>
</feature>
<dbReference type="PANTHER" id="PTHR26374:SF456">
    <property type="entry name" value="ZINC FINGER PROTEIN ZAT5-LIKE"/>
    <property type="match status" value="1"/>
</dbReference>
<evidence type="ECO:0000256" key="8">
    <source>
        <dbReference type="ARBA" id="ARBA00023242"/>
    </source>
</evidence>
<evidence type="ECO:0000256" key="6">
    <source>
        <dbReference type="ARBA" id="ARBA00023015"/>
    </source>
</evidence>
<evidence type="ECO:0000259" key="11">
    <source>
        <dbReference type="PROSITE" id="PS50157"/>
    </source>
</evidence>
<organism evidence="12 13">
    <name type="scientific">Linum trigynum</name>
    <dbReference type="NCBI Taxonomy" id="586398"/>
    <lineage>
        <taxon>Eukaryota</taxon>
        <taxon>Viridiplantae</taxon>
        <taxon>Streptophyta</taxon>
        <taxon>Embryophyta</taxon>
        <taxon>Tracheophyta</taxon>
        <taxon>Spermatophyta</taxon>
        <taxon>Magnoliopsida</taxon>
        <taxon>eudicotyledons</taxon>
        <taxon>Gunneridae</taxon>
        <taxon>Pentapetalae</taxon>
        <taxon>rosids</taxon>
        <taxon>fabids</taxon>
        <taxon>Malpighiales</taxon>
        <taxon>Linaceae</taxon>
        <taxon>Linum</taxon>
    </lineage>
</organism>
<keyword evidence="8" id="KW-0539">Nucleus</keyword>
<reference evidence="12 13" key="1">
    <citation type="submission" date="2024-04" db="EMBL/GenBank/DDBJ databases">
        <authorList>
            <person name="Fracassetti M."/>
        </authorList>
    </citation>
    <scope>NUCLEOTIDE SEQUENCE [LARGE SCALE GENOMIC DNA]</scope>
</reference>
<dbReference type="Pfam" id="PF13912">
    <property type="entry name" value="zf-C2H2_6"/>
    <property type="match status" value="2"/>
</dbReference>
<evidence type="ECO:0000256" key="10">
    <source>
        <dbReference type="SAM" id="MobiDB-lite"/>
    </source>
</evidence>
<evidence type="ECO:0000256" key="5">
    <source>
        <dbReference type="ARBA" id="ARBA00022833"/>
    </source>
</evidence>
<evidence type="ECO:0000256" key="9">
    <source>
        <dbReference type="PROSITE-ProRule" id="PRU00042"/>
    </source>
</evidence>
<sequence>MVEMVMDREIVLVVDDSGGSCSKEASTTTANMIVKGKRTKRQRQPSPLPFPPPRPVPISATAATNSGSNCNYVSSTATSSAQSSAESTCTEEEDMANCLILLAQGRRSASPPPPPAPIEGPAAAEQQRGVFVYQCKTCDRCFSSFQALGGHRASHKKPRIAGGDGEGGEETNKNNNNNQNSSKGVVIKPVNQKLKEEGGEELALSLRIVNTAAVNDNHNLPTTTAAVKPSKVHECAICGAGFSSGQALGGHMRRHRTVVPAPPAAAALTAVRNGLELDLNLPAPEAGVDGREPINKFRFPATGLQLVFSAANPLVDCHF</sequence>
<feature type="compositionally biased region" description="Pro residues" evidence="10">
    <location>
        <begin position="46"/>
        <end position="55"/>
    </location>
</feature>
<evidence type="ECO:0000256" key="7">
    <source>
        <dbReference type="ARBA" id="ARBA00023163"/>
    </source>
</evidence>
<evidence type="ECO:0000313" key="12">
    <source>
        <dbReference type="EMBL" id="CAL1398283.1"/>
    </source>
</evidence>
<proteinExistence type="predicted"/>
<keyword evidence="7" id="KW-0804">Transcription</keyword>
<feature type="region of interest" description="Disordered" evidence="10">
    <location>
        <begin position="35"/>
        <end position="55"/>
    </location>
</feature>
<dbReference type="InterPro" id="IPR013087">
    <property type="entry name" value="Znf_C2H2_type"/>
</dbReference>
<dbReference type="GO" id="GO:0008270">
    <property type="term" value="F:zinc ion binding"/>
    <property type="evidence" value="ECO:0007669"/>
    <property type="project" value="UniProtKB-KW"/>
</dbReference>
<evidence type="ECO:0000256" key="1">
    <source>
        <dbReference type="ARBA" id="ARBA00004123"/>
    </source>
</evidence>
<comment type="subcellular location">
    <subcellularLocation>
        <location evidence="1">Nucleus</location>
    </subcellularLocation>
</comment>
<name>A0AAV2FJ46_9ROSI</name>
<dbReference type="GO" id="GO:0005634">
    <property type="term" value="C:nucleus"/>
    <property type="evidence" value="ECO:0007669"/>
    <property type="project" value="UniProtKB-SubCell"/>
</dbReference>
<feature type="region of interest" description="Disordered" evidence="10">
    <location>
        <begin position="152"/>
        <end position="185"/>
    </location>
</feature>